<comment type="caution">
    <text evidence="2">The sequence shown here is derived from an EMBL/GenBank/DDBJ whole genome shotgun (WGS) entry which is preliminary data.</text>
</comment>
<name>A0A8T3YQG5_9ARCH</name>
<dbReference type="Pfam" id="PF00581">
    <property type="entry name" value="Rhodanese"/>
    <property type="match status" value="1"/>
</dbReference>
<protein>
    <submittedName>
        <fullName evidence="2">Rhodanese-like domain-containing protein</fullName>
    </submittedName>
</protein>
<dbReference type="InterPro" id="IPR036873">
    <property type="entry name" value="Rhodanese-like_dom_sf"/>
</dbReference>
<dbReference type="EMBL" id="JACQPB010000034">
    <property type="protein sequence ID" value="MBI4210399.1"/>
    <property type="molecule type" value="Genomic_DNA"/>
</dbReference>
<organism evidence="2 3">
    <name type="scientific">Candidatus Iainarchaeum sp</name>
    <dbReference type="NCBI Taxonomy" id="3101447"/>
    <lineage>
        <taxon>Archaea</taxon>
        <taxon>Candidatus Iainarchaeota</taxon>
        <taxon>Candidatus Iainarchaeia</taxon>
        <taxon>Candidatus Iainarchaeales</taxon>
        <taxon>Candidatus Iainarchaeaceae</taxon>
        <taxon>Candidatus Iainarchaeum</taxon>
    </lineage>
</organism>
<accession>A0A8T3YQG5</accession>
<proteinExistence type="predicted"/>
<evidence type="ECO:0000313" key="2">
    <source>
        <dbReference type="EMBL" id="MBI4210399.1"/>
    </source>
</evidence>
<dbReference type="PANTHER" id="PTHR43031:SF1">
    <property type="entry name" value="PYRIDINE NUCLEOTIDE-DISULPHIDE OXIDOREDUCTASE"/>
    <property type="match status" value="1"/>
</dbReference>
<evidence type="ECO:0000259" key="1">
    <source>
        <dbReference type="PROSITE" id="PS50206"/>
    </source>
</evidence>
<dbReference type="Proteomes" id="UP000732298">
    <property type="component" value="Unassembled WGS sequence"/>
</dbReference>
<dbReference type="AlphaFoldDB" id="A0A8T3YQG5"/>
<dbReference type="InterPro" id="IPR001763">
    <property type="entry name" value="Rhodanese-like_dom"/>
</dbReference>
<dbReference type="InterPro" id="IPR050229">
    <property type="entry name" value="GlpE_sulfurtransferase"/>
</dbReference>
<dbReference type="SUPFAM" id="SSF52821">
    <property type="entry name" value="Rhodanese/Cell cycle control phosphatase"/>
    <property type="match status" value="1"/>
</dbReference>
<feature type="domain" description="Rhodanese" evidence="1">
    <location>
        <begin position="15"/>
        <end position="102"/>
    </location>
</feature>
<gene>
    <name evidence="2" type="ORF">HY544_02740</name>
</gene>
<dbReference type="SMART" id="SM00450">
    <property type="entry name" value="RHOD"/>
    <property type="match status" value="1"/>
</dbReference>
<evidence type="ECO:0000313" key="3">
    <source>
        <dbReference type="Proteomes" id="UP000732298"/>
    </source>
</evidence>
<dbReference type="CDD" id="cd00158">
    <property type="entry name" value="RHOD"/>
    <property type="match status" value="1"/>
</dbReference>
<dbReference type="Gene3D" id="3.40.250.10">
    <property type="entry name" value="Rhodanese-like domain"/>
    <property type="match status" value="1"/>
</dbReference>
<reference evidence="2" key="1">
    <citation type="submission" date="2020-07" db="EMBL/GenBank/DDBJ databases">
        <title>Huge and variable diversity of episymbiotic CPR bacteria and DPANN archaea in groundwater ecosystems.</title>
        <authorList>
            <person name="He C.Y."/>
            <person name="Keren R."/>
            <person name="Whittaker M."/>
            <person name="Farag I.F."/>
            <person name="Doudna J."/>
            <person name="Cate J.H.D."/>
            <person name="Banfield J.F."/>
        </authorList>
    </citation>
    <scope>NUCLEOTIDE SEQUENCE</scope>
    <source>
        <strain evidence="2">NC_groundwater_1296_Ag_S-0.2um_52_80</strain>
    </source>
</reference>
<dbReference type="PANTHER" id="PTHR43031">
    <property type="entry name" value="FAD-DEPENDENT OXIDOREDUCTASE"/>
    <property type="match status" value="1"/>
</dbReference>
<sequence>MPEEISPKDAKTMLENGLAIALDVRGKEEIEFASIGNHEWIPVPELARRYSELPKGKPIICVCRSGARSASAAEFLSEKGYEAMNLRGGIMAWHREVDNSVRPYVYKMERGKTIIREMNA</sequence>
<dbReference type="PROSITE" id="PS50206">
    <property type="entry name" value="RHODANESE_3"/>
    <property type="match status" value="1"/>
</dbReference>